<dbReference type="Pfam" id="PF03466">
    <property type="entry name" value="LysR_substrate"/>
    <property type="match status" value="1"/>
</dbReference>
<dbReference type="OrthoDB" id="3183195at2"/>
<dbReference type="GeneID" id="78512855"/>
<dbReference type="Gene3D" id="3.40.190.290">
    <property type="match status" value="1"/>
</dbReference>
<dbReference type="EMBL" id="CP002106">
    <property type="protein sequence ID" value="ADK68565.1"/>
    <property type="molecule type" value="Genomic_DNA"/>
</dbReference>
<name>E1QWR2_OLSUV</name>
<evidence type="ECO:0000256" key="2">
    <source>
        <dbReference type="ARBA" id="ARBA00023015"/>
    </source>
</evidence>
<dbReference type="AlphaFoldDB" id="E1QWR2"/>
<dbReference type="KEGG" id="ols:Olsu_1464"/>
<dbReference type="InterPro" id="IPR005119">
    <property type="entry name" value="LysR_subst-bd"/>
</dbReference>
<dbReference type="InterPro" id="IPR036390">
    <property type="entry name" value="WH_DNA-bd_sf"/>
</dbReference>
<dbReference type="STRING" id="633147.Olsu_1464"/>
<evidence type="ECO:0000313" key="7">
    <source>
        <dbReference type="Proteomes" id="UP000000333"/>
    </source>
</evidence>
<dbReference type="SUPFAM" id="SSF46785">
    <property type="entry name" value="Winged helix' DNA-binding domain"/>
    <property type="match status" value="1"/>
</dbReference>
<proteinExistence type="inferred from homology"/>
<dbReference type="InterPro" id="IPR036388">
    <property type="entry name" value="WH-like_DNA-bd_sf"/>
</dbReference>
<dbReference type="CDD" id="cd05466">
    <property type="entry name" value="PBP2_LTTR_substrate"/>
    <property type="match status" value="1"/>
</dbReference>
<evidence type="ECO:0000256" key="1">
    <source>
        <dbReference type="ARBA" id="ARBA00009437"/>
    </source>
</evidence>
<dbReference type="RefSeq" id="WP_013252317.1">
    <property type="nucleotide sequence ID" value="NC_014363.1"/>
</dbReference>
<dbReference type="PANTHER" id="PTHR30346:SF28">
    <property type="entry name" value="HTH-TYPE TRANSCRIPTIONAL REGULATOR CYNR"/>
    <property type="match status" value="1"/>
</dbReference>
<dbReference type="Pfam" id="PF00126">
    <property type="entry name" value="HTH_1"/>
    <property type="match status" value="1"/>
</dbReference>
<dbReference type="PROSITE" id="PS50931">
    <property type="entry name" value="HTH_LYSR"/>
    <property type="match status" value="1"/>
</dbReference>
<dbReference type="PRINTS" id="PR00039">
    <property type="entry name" value="HTHLYSR"/>
</dbReference>
<keyword evidence="3" id="KW-0238">DNA-binding</keyword>
<keyword evidence="2" id="KW-0805">Transcription regulation</keyword>
<organism evidence="6 7">
    <name type="scientific">Olsenella uli (strain ATCC 49627 / DSM 7084 / CCUG 31166 / CIP 109912 / JCM 12494 / LMG 11480 / NCIMB 702895 / VPI D76D-27C)</name>
    <name type="common">Lactobacillus uli</name>
    <dbReference type="NCBI Taxonomy" id="633147"/>
    <lineage>
        <taxon>Bacteria</taxon>
        <taxon>Bacillati</taxon>
        <taxon>Actinomycetota</taxon>
        <taxon>Coriobacteriia</taxon>
        <taxon>Coriobacteriales</taxon>
        <taxon>Atopobiaceae</taxon>
        <taxon>Olsenella</taxon>
    </lineage>
</organism>
<dbReference type="FunFam" id="1.10.10.10:FF:000001">
    <property type="entry name" value="LysR family transcriptional regulator"/>
    <property type="match status" value="1"/>
</dbReference>
<keyword evidence="4" id="KW-0804">Transcription</keyword>
<evidence type="ECO:0000256" key="3">
    <source>
        <dbReference type="ARBA" id="ARBA00023125"/>
    </source>
</evidence>
<sequence>MDFDQMRAFLVVASTGRMIDAANELFISQSALSKQMSKLEDELGVTLFSKTRSGVELTQAGWDFYAYARKTVLDYQEAKNRLSDYSENAVKTLRFGSLPLSEDYGVEDALGQYWADHPTVQIEFIVRSQRDLFKRLESCQLDLALIRTDLLDRGRWSIKSLIADELVVVCTTDHPLARKRSIPLGALRNERFILLESKSDITQRFVTECAKVGFCPNAPLHASRHRVLLRAVQNGLGITVSPKRMVESYLSAVLVTVPFKEQLFTTVGFVWAGDVQPSQLMQDFMQGVHDNLGRMGSLSYNLLD</sequence>
<dbReference type="GO" id="GO:0032993">
    <property type="term" value="C:protein-DNA complex"/>
    <property type="evidence" value="ECO:0007669"/>
    <property type="project" value="TreeGrafter"/>
</dbReference>
<evidence type="ECO:0000256" key="4">
    <source>
        <dbReference type="ARBA" id="ARBA00023163"/>
    </source>
</evidence>
<dbReference type="eggNOG" id="COG0583">
    <property type="taxonomic scope" value="Bacteria"/>
</dbReference>
<comment type="similarity">
    <text evidence="1">Belongs to the LysR transcriptional regulatory family.</text>
</comment>
<dbReference type="PATRIC" id="fig|633147.7.peg.58"/>
<dbReference type="SUPFAM" id="SSF53850">
    <property type="entry name" value="Periplasmic binding protein-like II"/>
    <property type="match status" value="1"/>
</dbReference>
<evidence type="ECO:0000259" key="5">
    <source>
        <dbReference type="PROSITE" id="PS50931"/>
    </source>
</evidence>
<dbReference type="Gene3D" id="1.10.10.10">
    <property type="entry name" value="Winged helix-like DNA-binding domain superfamily/Winged helix DNA-binding domain"/>
    <property type="match status" value="1"/>
</dbReference>
<dbReference type="Proteomes" id="UP000000333">
    <property type="component" value="Chromosome"/>
</dbReference>
<dbReference type="InterPro" id="IPR000847">
    <property type="entry name" value="LysR_HTH_N"/>
</dbReference>
<dbReference type="GO" id="GO:0003677">
    <property type="term" value="F:DNA binding"/>
    <property type="evidence" value="ECO:0007669"/>
    <property type="project" value="UniProtKB-KW"/>
</dbReference>
<dbReference type="PANTHER" id="PTHR30346">
    <property type="entry name" value="TRANSCRIPTIONAL DUAL REGULATOR HCAR-RELATED"/>
    <property type="match status" value="1"/>
</dbReference>
<keyword evidence="7" id="KW-1185">Reference proteome</keyword>
<gene>
    <name evidence="6" type="ordered locus">Olsu_1464</name>
</gene>
<dbReference type="HOGENOM" id="CLU_039613_6_2_11"/>
<reference evidence="6 7" key="1">
    <citation type="journal article" date="2010" name="Stand. Genomic Sci.">
        <title>Complete genome sequence of Olsenella uli type strain (VPI D76D-27C).</title>
        <authorList>
            <person name="Goker M."/>
            <person name="Held B."/>
            <person name="Lucas S."/>
            <person name="Nolan M."/>
            <person name="Yasawong M."/>
            <person name="Glavina Del Rio T."/>
            <person name="Tice H."/>
            <person name="Cheng J.F."/>
            <person name="Bruce D."/>
            <person name="Detter J.C."/>
            <person name="Tapia R."/>
            <person name="Han C."/>
            <person name="Goodwin L."/>
            <person name="Pitluck S."/>
            <person name="Liolios K."/>
            <person name="Ivanova N."/>
            <person name="Mavromatis K."/>
            <person name="Mikhailova N."/>
            <person name="Pati A."/>
            <person name="Chen A."/>
            <person name="Palaniappan K."/>
            <person name="Land M."/>
            <person name="Hauser L."/>
            <person name="Chang Y.J."/>
            <person name="Jeffries C.D."/>
            <person name="Rohde M."/>
            <person name="Sikorski J."/>
            <person name="Pukall R."/>
            <person name="Woyke T."/>
            <person name="Bristow J."/>
            <person name="Eisen J.A."/>
            <person name="Markowitz V."/>
            <person name="Hugenholtz P."/>
            <person name="Kyrpides N.C."/>
            <person name="Klenk H.P."/>
            <person name="Lapidus A."/>
        </authorList>
    </citation>
    <scope>NUCLEOTIDE SEQUENCE [LARGE SCALE GENOMIC DNA]</scope>
    <source>
        <strain evidence="7">ATCC 49627 / DSM 7084 / CIP 109912 / JCM 12494 / NCIMB 702895 / VPI D76D-27C</strain>
    </source>
</reference>
<protein>
    <submittedName>
        <fullName evidence="6">Transcriptional regulator, LysR family</fullName>
    </submittedName>
</protein>
<dbReference type="GO" id="GO:0003700">
    <property type="term" value="F:DNA-binding transcription factor activity"/>
    <property type="evidence" value="ECO:0007669"/>
    <property type="project" value="InterPro"/>
</dbReference>
<accession>E1QWR2</accession>
<feature type="domain" description="HTH lysR-type" evidence="5">
    <location>
        <begin position="1"/>
        <end position="58"/>
    </location>
</feature>
<evidence type="ECO:0000313" key="6">
    <source>
        <dbReference type="EMBL" id="ADK68565.1"/>
    </source>
</evidence>